<evidence type="ECO:0000313" key="2">
    <source>
        <dbReference type="EMBL" id="MCW7753850.1"/>
    </source>
</evidence>
<proteinExistence type="predicted"/>
<dbReference type="InterPro" id="IPR013216">
    <property type="entry name" value="Methyltransf_11"/>
</dbReference>
<dbReference type="SUPFAM" id="SSF46785">
    <property type="entry name" value="Winged helix' DNA-binding domain"/>
    <property type="match status" value="1"/>
</dbReference>
<dbReference type="SMART" id="SM00418">
    <property type="entry name" value="HTH_ARSR"/>
    <property type="match status" value="1"/>
</dbReference>
<dbReference type="Gene3D" id="3.40.50.150">
    <property type="entry name" value="Vaccinia Virus protein VP39"/>
    <property type="match status" value="1"/>
</dbReference>
<reference evidence="2 3" key="1">
    <citation type="submission" date="2022-11" db="EMBL/GenBank/DDBJ databases">
        <title>Desulfobotulus tamanensis H1 sp. nov. - anaerobic, alkaliphilic, sulphate reducing bacterium isolated from terrestrial mud volcano.</title>
        <authorList>
            <person name="Frolova A."/>
            <person name="Merkel A.Y."/>
            <person name="Slobodkin A.I."/>
        </authorList>
    </citation>
    <scope>NUCLEOTIDE SEQUENCE [LARGE SCALE GENOMIC DNA]</scope>
    <source>
        <strain evidence="2 3">H1</strain>
    </source>
</reference>
<dbReference type="InterPro" id="IPR036388">
    <property type="entry name" value="WH-like_DNA-bd_sf"/>
</dbReference>
<dbReference type="SUPFAM" id="SSF53335">
    <property type="entry name" value="S-adenosyl-L-methionine-dependent methyltransferases"/>
    <property type="match status" value="1"/>
</dbReference>
<dbReference type="InterPro" id="IPR001845">
    <property type="entry name" value="HTH_ArsR_DNA-bd_dom"/>
</dbReference>
<dbReference type="PROSITE" id="PS50987">
    <property type="entry name" value="HTH_ARSR_2"/>
    <property type="match status" value="1"/>
</dbReference>
<dbReference type="EMBL" id="JAPFPW010000007">
    <property type="protein sequence ID" value="MCW7753850.1"/>
    <property type="molecule type" value="Genomic_DNA"/>
</dbReference>
<dbReference type="Pfam" id="PF08241">
    <property type="entry name" value="Methyltransf_11"/>
    <property type="match status" value="1"/>
</dbReference>
<organism evidence="2 3">
    <name type="scientific">Desulfobotulus pelophilus</name>
    <dbReference type="NCBI Taxonomy" id="2823377"/>
    <lineage>
        <taxon>Bacteria</taxon>
        <taxon>Pseudomonadati</taxon>
        <taxon>Thermodesulfobacteriota</taxon>
        <taxon>Desulfobacteria</taxon>
        <taxon>Desulfobacterales</taxon>
        <taxon>Desulfobacteraceae</taxon>
        <taxon>Desulfobotulus</taxon>
    </lineage>
</organism>
<dbReference type="InterPro" id="IPR036390">
    <property type="entry name" value="WH_DNA-bd_sf"/>
</dbReference>
<accession>A0ABT3N8S2</accession>
<gene>
    <name evidence="2" type="ORF">OOT00_07625</name>
</gene>
<dbReference type="CDD" id="cd00090">
    <property type="entry name" value="HTH_ARSR"/>
    <property type="match status" value="1"/>
</dbReference>
<dbReference type="Proteomes" id="UP001209681">
    <property type="component" value="Unassembled WGS sequence"/>
</dbReference>
<dbReference type="InterPro" id="IPR011991">
    <property type="entry name" value="ArsR-like_HTH"/>
</dbReference>
<dbReference type="RefSeq" id="WP_265424719.1">
    <property type="nucleotide sequence ID" value="NZ_JAPFPW010000007.1"/>
</dbReference>
<sequence>MDILIFSKALSDPTRIRLIHILDHHELSVNEIVAVMGMGQSRISRHLKILTDAGLLSCRRDGVWAFYGVPAEGSGRDFVVSVREWMRKEPELAADRVRAAEVLEARRRSTSRFFDTIATDWDALRREILGDFDLNACLLSAAGRPRLAVDLGCGTGELLQGLARQAGSVIGVDYSMEMLAEAERRFRAAGLHADLRLGAIEHLPVADGVADLAIISLALHHLPDPEGGIRDAARILVPGGVLLLADFDKHDKEFLRERFGDRWLGFQQETIARFLEGAGFDLTKLDSFSLPSSLSLSLYHAVRRA</sequence>
<evidence type="ECO:0000313" key="3">
    <source>
        <dbReference type="Proteomes" id="UP001209681"/>
    </source>
</evidence>
<dbReference type="Gene3D" id="1.10.10.10">
    <property type="entry name" value="Winged helix-like DNA-binding domain superfamily/Winged helix DNA-binding domain"/>
    <property type="match status" value="1"/>
</dbReference>
<keyword evidence="3" id="KW-1185">Reference proteome</keyword>
<name>A0ABT3N8S2_9BACT</name>
<dbReference type="Pfam" id="PF01022">
    <property type="entry name" value="HTH_5"/>
    <property type="match status" value="1"/>
</dbReference>
<comment type="caution">
    <text evidence="2">The sequence shown here is derived from an EMBL/GenBank/DDBJ whole genome shotgun (WGS) entry which is preliminary data.</text>
</comment>
<protein>
    <submittedName>
        <fullName evidence="2">Metalloregulator ArsR/SmtB family transcription factor</fullName>
    </submittedName>
</protein>
<dbReference type="InterPro" id="IPR029063">
    <property type="entry name" value="SAM-dependent_MTases_sf"/>
</dbReference>
<dbReference type="NCBIfam" id="NF033788">
    <property type="entry name" value="HTH_metalloreg"/>
    <property type="match status" value="1"/>
</dbReference>
<dbReference type="CDD" id="cd02440">
    <property type="entry name" value="AdoMet_MTases"/>
    <property type="match status" value="1"/>
</dbReference>
<dbReference type="PANTHER" id="PTHR43591">
    <property type="entry name" value="METHYLTRANSFERASE"/>
    <property type="match status" value="1"/>
</dbReference>
<feature type="domain" description="HTH arsR-type" evidence="1">
    <location>
        <begin position="1"/>
        <end position="89"/>
    </location>
</feature>
<evidence type="ECO:0000259" key="1">
    <source>
        <dbReference type="PROSITE" id="PS50987"/>
    </source>
</evidence>
<dbReference type="PRINTS" id="PR00778">
    <property type="entry name" value="HTHARSR"/>
</dbReference>